<evidence type="ECO:0000313" key="2">
    <source>
        <dbReference type="Proteomes" id="UP000005707"/>
    </source>
</evidence>
<protein>
    <submittedName>
        <fullName evidence="1">Uncharacterized protein</fullName>
    </submittedName>
</protein>
<dbReference type="RefSeq" id="WP_008825082.1">
    <property type="nucleotide sequence ID" value="NZ_AFNU02000004.1"/>
</dbReference>
<name>U2EC22_9MOLU</name>
<dbReference type="AlphaFoldDB" id="U2EC22"/>
<dbReference type="Proteomes" id="UP000005707">
    <property type="component" value="Unassembled WGS sequence"/>
</dbReference>
<reference evidence="1 2" key="2">
    <citation type="journal article" date="2013" name="PLoS ONE">
        <title>INDIGO - INtegrated Data Warehouse of MIcrobial GenOmes with Examples from the Red Sea Extremophiles.</title>
        <authorList>
            <person name="Alam I."/>
            <person name="Antunes A."/>
            <person name="Kamau A.A."/>
            <person name="Ba Alawi W."/>
            <person name="Kalkatawi M."/>
            <person name="Stingl U."/>
            <person name="Bajic V.B."/>
        </authorList>
    </citation>
    <scope>NUCLEOTIDE SEQUENCE [LARGE SCALE GENOMIC DNA]</scope>
    <source>
        <strain evidence="1 2">SSD-17B</strain>
    </source>
</reference>
<evidence type="ECO:0000313" key="1">
    <source>
        <dbReference type="EMBL" id="ERJ12341.1"/>
    </source>
</evidence>
<dbReference type="InParanoid" id="U2EC22"/>
<proteinExistence type="predicted"/>
<reference evidence="1 2" key="1">
    <citation type="journal article" date="2011" name="J. Bacteriol.">
        <title>Genome sequence of Haloplasma contractile, an unusual contractile bacterium from a deep-sea anoxic brine lake.</title>
        <authorList>
            <person name="Antunes A."/>
            <person name="Alam I."/>
            <person name="El Dorry H."/>
            <person name="Siam R."/>
            <person name="Robertson A."/>
            <person name="Bajic V.B."/>
            <person name="Stingl U."/>
        </authorList>
    </citation>
    <scope>NUCLEOTIDE SEQUENCE [LARGE SCALE GENOMIC DNA]</scope>
    <source>
        <strain evidence="1 2">SSD-17B</strain>
    </source>
</reference>
<comment type="caution">
    <text evidence="1">The sequence shown here is derived from an EMBL/GenBank/DDBJ whole genome shotgun (WGS) entry which is preliminary data.</text>
</comment>
<organism evidence="1 2">
    <name type="scientific">Haloplasma contractile SSD-17B</name>
    <dbReference type="NCBI Taxonomy" id="1033810"/>
    <lineage>
        <taxon>Bacteria</taxon>
        <taxon>Bacillati</taxon>
        <taxon>Mycoplasmatota</taxon>
        <taxon>Mollicutes</taxon>
        <taxon>Haloplasmatales</taxon>
        <taxon>Haloplasmataceae</taxon>
        <taxon>Haloplasma</taxon>
    </lineage>
</organism>
<dbReference type="EMBL" id="AFNU02000004">
    <property type="protein sequence ID" value="ERJ12341.1"/>
    <property type="molecule type" value="Genomic_DNA"/>
</dbReference>
<accession>U2EC22</accession>
<keyword evidence="2" id="KW-1185">Reference proteome</keyword>
<gene>
    <name evidence="1" type="ORF">HLPCO_001327</name>
</gene>
<sequence>MNEHKVLGKTLKELLKINEQEKVKGFIGDVNEHKVNNGYANNSSKKSY</sequence>